<protein>
    <submittedName>
        <fullName evidence="6">Amino acid permease</fullName>
    </submittedName>
</protein>
<dbReference type="RefSeq" id="WP_343825823.1">
    <property type="nucleotide sequence ID" value="NZ_BAAACI010000006.1"/>
</dbReference>
<keyword evidence="2 5" id="KW-0812">Transmembrane</keyword>
<organism evidence="6 7">
    <name type="scientific">Clostridium subterminale</name>
    <dbReference type="NCBI Taxonomy" id="1550"/>
    <lineage>
        <taxon>Bacteria</taxon>
        <taxon>Bacillati</taxon>
        <taxon>Bacillota</taxon>
        <taxon>Clostridia</taxon>
        <taxon>Eubacteriales</taxon>
        <taxon>Clostridiaceae</taxon>
        <taxon>Clostridium</taxon>
    </lineage>
</organism>
<feature type="transmembrane region" description="Helical" evidence="5">
    <location>
        <begin position="408"/>
        <end position="429"/>
    </location>
</feature>
<feature type="transmembrane region" description="Helical" evidence="5">
    <location>
        <begin position="383"/>
        <end position="402"/>
    </location>
</feature>
<dbReference type="PANTHER" id="PTHR11785">
    <property type="entry name" value="AMINO ACID TRANSPORTER"/>
    <property type="match status" value="1"/>
</dbReference>
<feature type="transmembrane region" description="Helical" evidence="5">
    <location>
        <begin position="12"/>
        <end position="30"/>
    </location>
</feature>
<evidence type="ECO:0000256" key="2">
    <source>
        <dbReference type="ARBA" id="ARBA00022692"/>
    </source>
</evidence>
<accession>A0ABN1KP02</accession>
<keyword evidence="3 5" id="KW-1133">Transmembrane helix</keyword>
<name>A0ABN1KP02_CLOSU</name>
<evidence type="ECO:0000313" key="7">
    <source>
        <dbReference type="Proteomes" id="UP001501047"/>
    </source>
</evidence>
<dbReference type="Gene3D" id="1.20.1740.10">
    <property type="entry name" value="Amino acid/polyamine transporter I"/>
    <property type="match status" value="1"/>
</dbReference>
<dbReference type="Pfam" id="PF13520">
    <property type="entry name" value="AA_permease_2"/>
    <property type="match status" value="1"/>
</dbReference>
<dbReference type="EMBL" id="BAAACI010000006">
    <property type="protein sequence ID" value="GAA0772474.1"/>
    <property type="molecule type" value="Genomic_DNA"/>
</dbReference>
<proteinExistence type="predicted"/>
<dbReference type="PANTHER" id="PTHR11785:SF512">
    <property type="entry name" value="SOBREMESA, ISOFORM B"/>
    <property type="match status" value="1"/>
</dbReference>
<dbReference type="Proteomes" id="UP001501047">
    <property type="component" value="Unassembled WGS sequence"/>
</dbReference>
<feature type="transmembrane region" description="Helical" evidence="5">
    <location>
        <begin position="266"/>
        <end position="288"/>
    </location>
</feature>
<dbReference type="InterPro" id="IPR002293">
    <property type="entry name" value="AA/rel_permease1"/>
</dbReference>
<comment type="caution">
    <text evidence="6">The sequence shown here is derived from an EMBL/GenBank/DDBJ whole genome shotgun (WGS) entry which is preliminary data.</text>
</comment>
<evidence type="ECO:0000256" key="5">
    <source>
        <dbReference type="SAM" id="Phobius"/>
    </source>
</evidence>
<feature type="transmembrane region" description="Helical" evidence="5">
    <location>
        <begin position="129"/>
        <end position="145"/>
    </location>
</feature>
<sequence length="432" mass="46145">MTQKTLKKSVTFIEAIAIVVGMIIGSGIFLKPGIVFNDAGSPIMGIVAWIVGGIITLASALTIAEIASSIPKTGGLYVYLEELYGEVWGFLLGWVQTVISYPASGAALAIAFSTYATFFIPMNDMEQKLLAVGILVFVIIMNIISTKYGGVIQTISTVGKLVPIVAIIIFGLISGKTHDFRSVTVMTEGAGFGAAVLGTLWAYDGWIGVTNIAGELKNPEKEMPKAIIFGVTSVIFVYALISIAMVNVIPIENIVASTTPASDVAIALFGNGGAAFITAGIIVSVFGAMNGYLLTGARVPLAMGQRKQLPYSIQLGKIHKKFGTPTNALILEGVLATIYIFSGTFNTLTDLLIFVLWIFFVMGVFGIFRLRKKIPADKRPYKVPLYPFIPMVGILGGIYILYSTIISAPLNSIIGIGIALAGLPIFYYLKRK</sequence>
<feature type="transmembrane region" description="Helical" evidence="5">
    <location>
        <begin position="327"/>
        <end position="345"/>
    </location>
</feature>
<evidence type="ECO:0000256" key="3">
    <source>
        <dbReference type="ARBA" id="ARBA00022989"/>
    </source>
</evidence>
<keyword evidence="4 5" id="KW-0472">Membrane</keyword>
<feature type="transmembrane region" description="Helical" evidence="5">
    <location>
        <begin position="226"/>
        <end position="246"/>
    </location>
</feature>
<gene>
    <name evidence="6" type="ORF">GCM10008908_18840</name>
</gene>
<keyword evidence="7" id="KW-1185">Reference proteome</keyword>
<evidence type="ECO:0000256" key="1">
    <source>
        <dbReference type="ARBA" id="ARBA00004141"/>
    </source>
</evidence>
<evidence type="ECO:0000256" key="4">
    <source>
        <dbReference type="ARBA" id="ARBA00023136"/>
    </source>
</evidence>
<feature type="transmembrane region" description="Helical" evidence="5">
    <location>
        <begin position="151"/>
        <end position="173"/>
    </location>
</feature>
<feature type="transmembrane region" description="Helical" evidence="5">
    <location>
        <begin position="42"/>
        <end position="64"/>
    </location>
</feature>
<comment type="subcellular location">
    <subcellularLocation>
        <location evidence="1">Membrane</location>
        <topology evidence="1">Multi-pass membrane protein</topology>
    </subcellularLocation>
</comment>
<dbReference type="InterPro" id="IPR050598">
    <property type="entry name" value="AminoAcid_Transporter"/>
</dbReference>
<evidence type="ECO:0000313" key="6">
    <source>
        <dbReference type="EMBL" id="GAA0772474.1"/>
    </source>
</evidence>
<reference evidence="6 7" key="1">
    <citation type="journal article" date="2019" name="Int. J. Syst. Evol. Microbiol.">
        <title>The Global Catalogue of Microorganisms (GCM) 10K type strain sequencing project: providing services to taxonomists for standard genome sequencing and annotation.</title>
        <authorList>
            <consortium name="The Broad Institute Genomics Platform"/>
            <consortium name="The Broad Institute Genome Sequencing Center for Infectious Disease"/>
            <person name="Wu L."/>
            <person name="Ma J."/>
        </authorList>
    </citation>
    <scope>NUCLEOTIDE SEQUENCE [LARGE SCALE GENOMIC DNA]</scope>
    <source>
        <strain evidence="6 7">JCM 1417</strain>
    </source>
</reference>
<feature type="transmembrane region" description="Helical" evidence="5">
    <location>
        <begin position="351"/>
        <end position="371"/>
    </location>
</feature>
<dbReference type="PIRSF" id="PIRSF006060">
    <property type="entry name" value="AA_transporter"/>
    <property type="match status" value="1"/>
</dbReference>